<organism evidence="1">
    <name type="scientific">Ophidiomyces ophidiicola</name>
    <dbReference type="NCBI Taxonomy" id="1387563"/>
    <lineage>
        <taxon>Eukaryota</taxon>
        <taxon>Fungi</taxon>
        <taxon>Dikarya</taxon>
        <taxon>Ascomycota</taxon>
        <taxon>Pezizomycotina</taxon>
        <taxon>Eurotiomycetes</taxon>
        <taxon>Eurotiomycetidae</taxon>
        <taxon>Onygenales</taxon>
        <taxon>Onygenaceae</taxon>
        <taxon>Ophidiomyces</taxon>
    </lineage>
</organism>
<protein>
    <submittedName>
        <fullName evidence="1">Uncharacterized protein</fullName>
    </submittedName>
</protein>
<evidence type="ECO:0000313" key="1">
    <source>
        <dbReference type="EMBL" id="KAI2384149.1"/>
    </source>
</evidence>
<dbReference type="EMBL" id="JALBCA010000078">
    <property type="protein sequence ID" value="KAI2384149.1"/>
    <property type="molecule type" value="Genomic_DNA"/>
</dbReference>
<name>A0ACB8USE0_9EURO</name>
<comment type="caution">
    <text evidence="1">The sequence shown here is derived from an EMBL/GenBank/DDBJ whole genome shotgun (WGS) entry which is preliminary data.</text>
</comment>
<proteinExistence type="predicted"/>
<gene>
    <name evidence="1" type="ORF">LOY88_004840</name>
</gene>
<sequence>MDQRASIPVTTPRDNPTLSYWQTPPDEIANLRSTPQIPETADLVIIGSGITGASTAFNVLSRAPETKIVMLEARQACSGATGRNGGHTKPASYTSFPANVQKLGLEEAIKIVKLEYNTLRGVHSFARQHNIPCDSEEVDTVDIVYDQTAWKNSLSSIEFMKKHLPGEPYSDYTIWSGKDAEEKFLCPGALGAITYAAGSMSGYKLVIGILKMCLKKGLNLQTNTLVTRLSRQDDGWVAETSRGTIRAPKIIMATNGYTAAIYPKLQGVIMPLRGQMTAHRPGTNMPKDGLKTTYSFVYKGGFDFMIPRPQGSKHAGDIVIGGGFITGKDEGLHECGTVDDTVCDPVIMDYLTATTERFFGKNWGEDDPAGRIRSKWTGIMGYSADGHPLIGEMPGDPGLYICASFQGHGMALCFLCAQAFTSMIFGDDEKSIYTWLPKAYKVTPERLQLKVNGEISHSATAPSTDI</sequence>
<reference evidence="1" key="1">
    <citation type="journal article" date="2022" name="bioRxiv">
        <title>Population genetic analysis of Ophidiomyces ophidiicola, the causative agent of snake fungal disease, indicates recent introductions to the USA.</title>
        <authorList>
            <person name="Ladner J.T."/>
            <person name="Palmer J.M."/>
            <person name="Ettinger C.L."/>
            <person name="Stajich J.E."/>
            <person name="Farrell T.M."/>
            <person name="Glorioso B.M."/>
            <person name="Lawson B."/>
            <person name="Price S.J."/>
            <person name="Stengle A.G."/>
            <person name="Grear D.A."/>
            <person name="Lorch J.M."/>
        </authorList>
    </citation>
    <scope>NUCLEOTIDE SEQUENCE</scope>
    <source>
        <strain evidence="1">NWHC 24266-5</strain>
    </source>
</reference>
<accession>A0ACB8USE0</accession>